<sequence length="122" mass="14188">MAPILLSIAYIVLYVITNSFNLEYKDLDNSFIGKPVSHIETFLNQKYTFDFTMKGFVGFPYKTYKTGCGKGYALTVFLNRDETVDSIKNEVSYVCNDRVLLRKRIYTSDKEHDTQISIWPFI</sequence>
<accession>A0A1V3L263</accession>
<dbReference type="Proteomes" id="UP000188573">
    <property type="component" value="Unassembled WGS sequence"/>
</dbReference>
<dbReference type="EMBL" id="MLAG01000005">
    <property type="protein sequence ID" value="OOF84027.1"/>
    <property type="molecule type" value="Genomic_DNA"/>
</dbReference>
<reference evidence="1 2" key="1">
    <citation type="submission" date="2016-10" db="EMBL/GenBank/DDBJ databases">
        <title>Rodentibacter gen. nov. and new species.</title>
        <authorList>
            <person name="Christensen H."/>
        </authorList>
    </citation>
    <scope>NUCLEOTIDE SEQUENCE [LARGE SCALE GENOMIC DNA]</scope>
    <source>
        <strain evidence="1 2">Ac81</strain>
    </source>
</reference>
<gene>
    <name evidence="1" type="ORF">BKG92_01485</name>
</gene>
<dbReference type="RefSeq" id="WP_077495435.1">
    <property type="nucleotide sequence ID" value="NZ_MLAG01000005.1"/>
</dbReference>
<proteinExistence type="predicted"/>
<evidence type="ECO:0000313" key="2">
    <source>
        <dbReference type="Proteomes" id="UP000188573"/>
    </source>
</evidence>
<organism evidence="1 2">
    <name type="scientific">Rodentibacter ratti</name>
    <dbReference type="NCBI Taxonomy" id="1906745"/>
    <lineage>
        <taxon>Bacteria</taxon>
        <taxon>Pseudomonadati</taxon>
        <taxon>Pseudomonadota</taxon>
        <taxon>Gammaproteobacteria</taxon>
        <taxon>Pasteurellales</taxon>
        <taxon>Pasteurellaceae</taxon>
        <taxon>Rodentibacter</taxon>
    </lineage>
</organism>
<name>A0A1V3L263_9PAST</name>
<dbReference type="AlphaFoldDB" id="A0A1V3L263"/>
<comment type="caution">
    <text evidence="1">The sequence shown here is derived from an EMBL/GenBank/DDBJ whole genome shotgun (WGS) entry which is preliminary data.</text>
</comment>
<keyword evidence="2" id="KW-1185">Reference proteome</keyword>
<protein>
    <submittedName>
        <fullName evidence="1">Uncharacterized protein</fullName>
    </submittedName>
</protein>
<evidence type="ECO:0000313" key="1">
    <source>
        <dbReference type="EMBL" id="OOF84027.1"/>
    </source>
</evidence>